<gene>
    <name evidence="1" type="ORF">QBZ16_000077</name>
</gene>
<sequence>MDRPIIAQCIPFANPREVGCLINVIDAEPGATLQFHLDAKNYARHIELTVDLDEEVTTRVETMQVSRQMTDQAMLLFRGTVEYQDMPSTLVDLVYDNPRILPVSLKELKGEYANYTEVAMQLGQENGAIIPFTQMYHKDSPKLAEFARAIKQLQTVDWRAALTAPLPPSGRIVHLVAPPEIQRKHKKLVNV</sequence>
<dbReference type="AlphaFoldDB" id="A0AAD9IKH5"/>
<dbReference type="Proteomes" id="UP001255856">
    <property type="component" value="Unassembled WGS sequence"/>
</dbReference>
<dbReference type="EMBL" id="JASFZW010000001">
    <property type="protein sequence ID" value="KAK2080224.1"/>
    <property type="molecule type" value="Genomic_DNA"/>
</dbReference>
<comment type="caution">
    <text evidence="1">The sequence shown here is derived from an EMBL/GenBank/DDBJ whole genome shotgun (WGS) entry which is preliminary data.</text>
</comment>
<organism evidence="1 2">
    <name type="scientific">Prototheca wickerhamii</name>
    <dbReference type="NCBI Taxonomy" id="3111"/>
    <lineage>
        <taxon>Eukaryota</taxon>
        <taxon>Viridiplantae</taxon>
        <taxon>Chlorophyta</taxon>
        <taxon>core chlorophytes</taxon>
        <taxon>Trebouxiophyceae</taxon>
        <taxon>Chlorellales</taxon>
        <taxon>Chlorellaceae</taxon>
        <taxon>Prototheca</taxon>
    </lineage>
</organism>
<evidence type="ECO:0000313" key="1">
    <source>
        <dbReference type="EMBL" id="KAK2080224.1"/>
    </source>
</evidence>
<reference evidence="1" key="1">
    <citation type="submission" date="2021-01" db="EMBL/GenBank/DDBJ databases">
        <authorList>
            <person name="Eckstrom K.M.E."/>
        </authorList>
    </citation>
    <scope>NUCLEOTIDE SEQUENCE</scope>
    <source>
        <strain evidence="1">UVCC 0001</strain>
    </source>
</reference>
<name>A0AAD9IKH5_PROWI</name>
<evidence type="ECO:0000313" key="2">
    <source>
        <dbReference type="Proteomes" id="UP001255856"/>
    </source>
</evidence>
<protein>
    <submittedName>
        <fullName evidence="1">Uncharacterized protein</fullName>
    </submittedName>
</protein>
<accession>A0AAD9IKH5</accession>
<keyword evidence="2" id="KW-1185">Reference proteome</keyword>
<proteinExistence type="predicted"/>